<feature type="transmembrane region" description="Helical" evidence="1">
    <location>
        <begin position="37"/>
        <end position="55"/>
    </location>
</feature>
<name>A0A918TB17_STRCJ</name>
<reference evidence="2" key="1">
    <citation type="journal article" date="2014" name="Int. J. Syst. Evol. Microbiol.">
        <title>Complete genome sequence of Corynebacterium casei LMG S-19264T (=DSM 44701T), isolated from a smear-ripened cheese.</title>
        <authorList>
            <consortium name="US DOE Joint Genome Institute (JGI-PGF)"/>
            <person name="Walter F."/>
            <person name="Albersmeier A."/>
            <person name="Kalinowski J."/>
            <person name="Ruckert C."/>
        </authorList>
    </citation>
    <scope>NUCLEOTIDE SEQUENCE</scope>
    <source>
        <strain evidence="2">JCM 4633</strain>
    </source>
</reference>
<evidence type="ECO:0000256" key="1">
    <source>
        <dbReference type="SAM" id="Phobius"/>
    </source>
</evidence>
<evidence type="ECO:0000313" key="3">
    <source>
        <dbReference type="Proteomes" id="UP000646244"/>
    </source>
</evidence>
<protein>
    <submittedName>
        <fullName evidence="2">Uncharacterized protein</fullName>
    </submittedName>
</protein>
<dbReference type="EMBL" id="BMVB01000002">
    <property type="protein sequence ID" value="GHC37902.1"/>
    <property type="molecule type" value="Genomic_DNA"/>
</dbReference>
<sequence>MPAGDCPLSVPLLTVIVPRVHLRPGSRSLPGAGVDRYAAYVSAVIVYFLPFLLLLERVM</sequence>
<dbReference type="AlphaFoldDB" id="A0A918TB17"/>
<organism evidence="2 3">
    <name type="scientific">Streptomyces cinnamoneus</name>
    <name type="common">Streptoverticillium cinnamoneum</name>
    <dbReference type="NCBI Taxonomy" id="53446"/>
    <lineage>
        <taxon>Bacteria</taxon>
        <taxon>Bacillati</taxon>
        <taxon>Actinomycetota</taxon>
        <taxon>Actinomycetes</taxon>
        <taxon>Kitasatosporales</taxon>
        <taxon>Streptomycetaceae</taxon>
        <taxon>Streptomyces</taxon>
        <taxon>Streptomyces cinnamoneus group</taxon>
    </lineage>
</organism>
<evidence type="ECO:0000313" key="2">
    <source>
        <dbReference type="EMBL" id="GHC37902.1"/>
    </source>
</evidence>
<dbReference type="Proteomes" id="UP000646244">
    <property type="component" value="Unassembled WGS sequence"/>
</dbReference>
<accession>A0A918TB17</accession>
<comment type="caution">
    <text evidence="2">The sequence shown here is derived from an EMBL/GenBank/DDBJ whole genome shotgun (WGS) entry which is preliminary data.</text>
</comment>
<keyword evidence="1" id="KW-1133">Transmembrane helix</keyword>
<gene>
    <name evidence="2" type="ORF">GCM10010507_09310</name>
</gene>
<reference evidence="2" key="2">
    <citation type="submission" date="2020-09" db="EMBL/GenBank/DDBJ databases">
        <authorList>
            <person name="Sun Q."/>
            <person name="Ohkuma M."/>
        </authorList>
    </citation>
    <scope>NUCLEOTIDE SEQUENCE</scope>
    <source>
        <strain evidence="2">JCM 4633</strain>
    </source>
</reference>
<keyword evidence="1" id="KW-0472">Membrane</keyword>
<proteinExistence type="predicted"/>
<keyword evidence="1" id="KW-0812">Transmembrane</keyword>